<evidence type="ECO:0000313" key="1">
    <source>
        <dbReference type="EMBL" id="GAF86518.1"/>
    </source>
</evidence>
<accession>X0SZA9</accession>
<comment type="caution">
    <text evidence="1">The sequence shown here is derived from an EMBL/GenBank/DDBJ whole genome shotgun (WGS) entry which is preliminary data.</text>
</comment>
<reference evidence="1" key="1">
    <citation type="journal article" date="2014" name="Front. Microbiol.">
        <title>High frequency of phylogenetically diverse reductive dehalogenase-homologous genes in deep subseafloor sedimentary metagenomes.</title>
        <authorList>
            <person name="Kawai M."/>
            <person name="Futagami T."/>
            <person name="Toyoda A."/>
            <person name="Takaki Y."/>
            <person name="Nishi S."/>
            <person name="Hori S."/>
            <person name="Arai W."/>
            <person name="Tsubouchi T."/>
            <person name="Morono Y."/>
            <person name="Uchiyama I."/>
            <person name="Ito T."/>
            <person name="Fujiyama A."/>
            <person name="Inagaki F."/>
            <person name="Takami H."/>
        </authorList>
    </citation>
    <scope>NUCLEOTIDE SEQUENCE</scope>
    <source>
        <strain evidence="1">Expedition CK06-06</strain>
    </source>
</reference>
<sequence>MATEYNILRSKMVDYLKRINEGQFNLHGEIKTYFLSQDIELDENDFRTVEQIIHEFYLEGILVPGVKPKPQLIMQSGTLIFPHYHLTEYGEKAVNDTEYQPHDPDGYLARITTDIPESTTL</sequence>
<gene>
    <name evidence="1" type="ORF">S01H1_26883</name>
</gene>
<proteinExistence type="predicted"/>
<organism evidence="1">
    <name type="scientific">marine sediment metagenome</name>
    <dbReference type="NCBI Taxonomy" id="412755"/>
    <lineage>
        <taxon>unclassified sequences</taxon>
        <taxon>metagenomes</taxon>
        <taxon>ecological metagenomes</taxon>
    </lineage>
</organism>
<dbReference type="EMBL" id="BARS01016324">
    <property type="protein sequence ID" value="GAF86518.1"/>
    <property type="molecule type" value="Genomic_DNA"/>
</dbReference>
<name>X0SZA9_9ZZZZ</name>
<dbReference type="AlphaFoldDB" id="X0SZA9"/>
<protein>
    <submittedName>
        <fullName evidence="1">Uncharacterized protein</fullName>
    </submittedName>
</protein>